<dbReference type="AlphaFoldDB" id="A0A8I3ZZX5"/>
<reference evidence="2 3" key="1">
    <citation type="submission" date="2009-03" db="EMBL/GenBank/DDBJ databases">
        <authorList>
            <person name="Warren W."/>
            <person name="Ye L."/>
            <person name="Minx P."/>
            <person name="Worley K."/>
            <person name="Gibbs R."/>
            <person name="Wilson R.K."/>
        </authorList>
    </citation>
    <scope>NUCLEOTIDE SEQUENCE [LARGE SCALE GENOMIC DNA]</scope>
</reference>
<keyword evidence="1" id="KW-0732">Signal</keyword>
<keyword evidence="3" id="KW-1185">Reference proteome</keyword>
<evidence type="ECO:0008006" key="4">
    <source>
        <dbReference type="Google" id="ProtNLM"/>
    </source>
</evidence>
<dbReference type="Proteomes" id="UP000008225">
    <property type="component" value="Chromosome 22"/>
</dbReference>
<evidence type="ECO:0000256" key="1">
    <source>
        <dbReference type="SAM" id="SignalP"/>
    </source>
</evidence>
<dbReference type="Ensembl" id="ENSCJAT00000142866.1">
    <property type="protein sequence ID" value="ENSCJAP00000079964.1"/>
    <property type="gene ID" value="ENSCJAG00000070942.1"/>
</dbReference>
<feature type="chain" id="PRO_5035172358" description="Chitin-binding type-2 domain-containing protein" evidence="1">
    <location>
        <begin position="26"/>
        <end position="204"/>
    </location>
</feature>
<organism evidence="2 3">
    <name type="scientific">Callithrix jacchus</name>
    <name type="common">White-tufted-ear marmoset</name>
    <name type="synonym">Simia Jacchus</name>
    <dbReference type="NCBI Taxonomy" id="9483"/>
    <lineage>
        <taxon>Eukaryota</taxon>
        <taxon>Metazoa</taxon>
        <taxon>Chordata</taxon>
        <taxon>Craniata</taxon>
        <taxon>Vertebrata</taxon>
        <taxon>Euteleostomi</taxon>
        <taxon>Mammalia</taxon>
        <taxon>Eutheria</taxon>
        <taxon>Euarchontoglires</taxon>
        <taxon>Primates</taxon>
        <taxon>Haplorrhini</taxon>
        <taxon>Platyrrhini</taxon>
        <taxon>Cebidae</taxon>
        <taxon>Callitrichinae</taxon>
        <taxon>Callithrix</taxon>
        <taxon>Callithrix</taxon>
    </lineage>
</organism>
<feature type="signal peptide" evidence="1">
    <location>
        <begin position="1"/>
        <end position="25"/>
    </location>
</feature>
<accession>A0A8I3ZZX5</accession>
<protein>
    <recommendedName>
        <fullName evidence="4">Chitin-binding type-2 domain-containing protein</fullName>
    </recommendedName>
</protein>
<dbReference type="PANTHER" id="PTHR46254">
    <property type="entry name" value="PROTEIN GVQW1-RELATED"/>
    <property type="match status" value="1"/>
</dbReference>
<sequence length="204" mass="23012">MSGSNLHLIIFIFFVEMAFHYVAQAGLELLGSSDPPASASQSAGVTGMSHRTRPPLPYSFDSLKRIDCLDAPYFCSKLPNGGYLYCSQYVSVSSKYQIITCKFMYNWRIAEIVCSRSQNSPFYFHLFIYFLRWSRTLVAQAGVQWRRLGSLQPPPSGFKPFSGLSLTSSWDYRREPPRPAHFCIFSRGGVSPHGPGWSGMPDLR</sequence>
<dbReference type="PRINTS" id="PR02045">
    <property type="entry name" value="F138DOMAIN"/>
</dbReference>
<reference evidence="2" key="3">
    <citation type="submission" date="2025-09" db="UniProtKB">
        <authorList>
            <consortium name="Ensembl"/>
        </authorList>
    </citation>
    <scope>IDENTIFICATION</scope>
</reference>
<evidence type="ECO:0000313" key="3">
    <source>
        <dbReference type="Proteomes" id="UP000008225"/>
    </source>
</evidence>
<reference evidence="2" key="2">
    <citation type="submission" date="2025-08" db="UniProtKB">
        <authorList>
            <consortium name="Ensembl"/>
        </authorList>
    </citation>
    <scope>IDENTIFICATION</scope>
</reference>
<proteinExistence type="predicted"/>
<name>A0A8I3ZZX5_CALJA</name>
<dbReference type="GeneTree" id="ENSGT00940000161627"/>
<evidence type="ECO:0000313" key="2">
    <source>
        <dbReference type="Ensembl" id="ENSCJAP00000079964.1"/>
    </source>
</evidence>